<keyword evidence="1" id="KW-1133">Transmembrane helix</keyword>
<dbReference type="AlphaFoldDB" id="A0AAE9HUX8"/>
<evidence type="ECO:0000256" key="1">
    <source>
        <dbReference type="SAM" id="Phobius"/>
    </source>
</evidence>
<dbReference type="RefSeq" id="WP_156932339.1">
    <property type="nucleotide sequence ID" value="NZ_CP097501.1"/>
</dbReference>
<keyword evidence="1" id="KW-0472">Membrane</keyword>
<evidence type="ECO:0000313" key="2">
    <source>
        <dbReference type="EMBL" id="URD66941.1"/>
    </source>
</evidence>
<dbReference type="Proteomes" id="UP001056819">
    <property type="component" value="Chromosome"/>
</dbReference>
<evidence type="ECO:0000313" key="3">
    <source>
        <dbReference type="Proteomes" id="UP001056819"/>
    </source>
</evidence>
<dbReference type="EMBL" id="CP097501">
    <property type="protein sequence ID" value="URD66941.1"/>
    <property type="molecule type" value="Genomic_DNA"/>
</dbReference>
<keyword evidence="1" id="KW-0812">Transmembrane</keyword>
<accession>A0AAE9HUX8</accession>
<protein>
    <submittedName>
        <fullName evidence="2">Uncharacterized protein</fullName>
    </submittedName>
</protein>
<feature type="transmembrane region" description="Helical" evidence="1">
    <location>
        <begin position="6"/>
        <end position="22"/>
    </location>
</feature>
<organism evidence="2 3">
    <name type="scientific">Conchiformibius steedae DSM 2580</name>
    <dbReference type="NCBI Taxonomy" id="1121352"/>
    <lineage>
        <taxon>Bacteria</taxon>
        <taxon>Pseudomonadati</taxon>
        <taxon>Pseudomonadota</taxon>
        <taxon>Betaproteobacteria</taxon>
        <taxon>Neisseriales</taxon>
        <taxon>Neisseriaceae</taxon>
        <taxon>Conchiformibius</taxon>
    </lineage>
</organism>
<name>A0AAE9HUX8_9NEIS</name>
<proteinExistence type="predicted"/>
<gene>
    <name evidence="2" type="ORF">LNQ82_06895</name>
</gene>
<sequence>MLNKILFFTFFVLMVYGLFRLSPLRRHAHAVHSVVVVLAKVLLIFAFIRLIIGIWI</sequence>
<reference evidence="2" key="1">
    <citation type="submission" date="2022-05" db="EMBL/GenBank/DDBJ databases">
        <title>Alysiella filiformis genome sequencing.</title>
        <authorList>
            <person name="Viehboeck T."/>
        </authorList>
    </citation>
    <scope>NUCLEOTIDE SEQUENCE</scope>
    <source>
        <strain evidence="2">DSM 2580</strain>
    </source>
</reference>
<feature type="transmembrane region" description="Helical" evidence="1">
    <location>
        <begin position="34"/>
        <end position="55"/>
    </location>
</feature>